<keyword evidence="3" id="KW-1185">Reference proteome</keyword>
<dbReference type="AlphaFoldDB" id="A0A9X3MTY2"/>
<name>A0A9X3MTY2_9ACTN</name>
<reference evidence="2" key="1">
    <citation type="submission" date="2022-10" db="EMBL/GenBank/DDBJ databases">
        <title>The WGS of Solirubrobacter ginsenosidimutans DSM 21036.</title>
        <authorList>
            <person name="Jiang Z."/>
        </authorList>
    </citation>
    <scope>NUCLEOTIDE SEQUENCE</scope>
    <source>
        <strain evidence="2">DSM 21036</strain>
    </source>
</reference>
<evidence type="ECO:0000256" key="1">
    <source>
        <dbReference type="SAM" id="Phobius"/>
    </source>
</evidence>
<organism evidence="2 3">
    <name type="scientific">Solirubrobacter ginsenosidimutans</name>
    <dbReference type="NCBI Taxonomy" id="490573"/>
    <lineage>
        <taxon>Bacteria</taxon>
        <taxon>Bacillati</taxon>
        <taxon>Actinomycetota</taxon>
        <taxon>Thermoleophilia</taxon>
        <taxon>Solirubrobacterales</taxon>
        <taxon>Solirubrobacteraceae</taxon>
        <taxon>Solirubrobacter</taxon>
    </lineage>
</organism>
<gene>
    <name evidence="2" type="ORF">OM076_19830</name>
</gene>
<dbReference type="EMBL" id="JAPDOD010000019">
    <property type="protein sequence ID" value="MDA0162534.1"/>
    <property type="molecule type" value="Genomic_DNA"/>
</dbReference>
<comment type="caution">
    <text evidence="2">The sequence shown here is derived from an EMBL/GenBank/DDBJ whole genome shotgun (WGS) entry which is preliminary data.</text>
</comment>
<keyword evidence="1" id="KW-0472">Membrane</keyword>
<accession>A0A9X3MTY2</accession>
<sequence length="247" mass="27396">MDALLERVRAADPVTPDEFTGLADFDALVLDPRNPRRRRKWLALPAAGAVIAALVVVPSGAPAASEVVQRAIATMAVPADSILYAKSHAERTGADYGVRQVWVYGGKRMRWLDEHNEEVYTEGEGTTRVRDGKVERFPDVSMIPNEIFRAGALLEAAKSAKGIDMSEDGNAYVLRWREQSGPPHWPAIEMTMWVDKDTYAPLKFTDHGWGKDVEGKPFDDTYTETILDFKTLPATPENLKLLDLGSQ</sequence>
<evidence type="ECO:0000313" key="3">
    <source>
        <dbReference type="Proteomes" id="UP001149140"/>
    </source>
</evidence>
<keyword evidence="1" id="KW-0812">Transmembrane</keyword>
<dbReference type="Proteomes" id="UP001149140">
    <property type="component" value="Unassembled WGS sequence"/>
</dbReference>
<keyword evidence="1" id="KW-1133">Transmembrane helix</keyword>
<feature type="transmembrane region" description="Helical" evidence="1">
    <location>
        <begin position="41"/>
        <end position="61"/>
    </location>
</feature>
<evidence type="ECO:0000313" key="2">
    <source>
        <dbReference type="EMBL" id="MDA0162534.1"/>
    </source>
</evidence>
<dbReference type="RefSeq" id="WP_270041775.1">
    <property type="nucleotide sequence ID" value="NZ_JAPDOD010000019.1"/>
</dbReference>
<protein>
    <submittedName>
        <fullName evidence="2">Uncharacterized protein</fullName>
    </submittedName>
</protein>
<proteinExistence type="predicted"/>